<accession>A0ABY5DIS6</accession>
<keyword evidence="2" id="KW-1185">Reference proteome</keyword>
<protein>
    <submittedName>
        <fullName evidence="1">Uncharacterized protein</fullName>
    </submittedName>
</protein>
<gene>
    <name evidence="1" type="ORF">MMH89_03400</name>
</gene>
<dbReference type="RefSeq" id="WP_258568053.1">
    <property type="nucleotide sequence ID" value="NZ_CP092900.1"/>
</dbReference>
<proteinExistence type="predicted"/>
<evidence type="ECO:0000313" key="2">
    <source>
        <dbReference type="Proteomes" id="UP001055955"/>
    </source>
</evidence>
<reference evidence="1 2" key="1">
    <citation type="journal article" date="2022" name="Nat. Microbiol.">
        <title>The microbiome of a bacterivorous marine choanoflagellate contains a resource-demanding obligate bacterial associate.</title>
        <authorList>
            <person name="Needham D.M."/>
            <person name="Poirier C."/>
            <person name="Bachy C."/>
            <person name="George E.E."/>
            <person name="Wilken S."/>
            <person name="Yung C.C.M."/>
            <person name="Limardo A.J."/>
            <person name="Morando M."/>
            <person name="Sudek L."/>
            <person name="Malmstrom R.R."/>
            <person name="Keeling P.J."/>
            <person name="Santoro A.E."/>
            <person name="Worden A.Z."/>
        </authorList>
    </citation>
    <scope>NUCLEOTIDE SEQUENCE [LARGE SCALE GENOMIC DNA]</scope>
    <source>
        <strain evidence="1 2">Comchoano-1</strain>
    </source>
</reference>
<evidence type="ECO:0000313" key="1">
    <source>
        <dbReference type="EMBL" id="UTC24269.1"/>
    </source>
</evidence>
<dbReference type="Proteomes" id="UP001055955">
    <property type="component" value="Chromosome"/>
</dbReference>
<sequence length="807" mass="91801">MLQELSQHLTQNNKTIYQLLGALNLLLPKEQHTAFTTADTHSSNCFTSNEYMPMKIKRVPGYLGMWLKTLKDVAQTKYSKSVILAQILRAIKAKQAITGNELNVLARRDMLTGTFISQLLSDDATYMYLLNNYELVDATLQKPILAHPKLPKLFSDAVTPDNFNKMVTVITHKNHFRDFVNPVKIARLCKIALQAIHQNLLTQKLTYLIRQCTLEQQTIFIHTLGKINTLIKGDCVFNLGQLVQAFDRPVPTPILKIMATHKIWDEEMVYSPNHFFRLDLSKQRELFLNPRLAPTLLNQRAYASQLFVVMRSCNPTELNELFEEVDHSELVSLLTNLSFQDERVLDLKHTYSNQVIYDPYAPITAIKRMTDTHSQKKLALNFLKFGTETNKVAKLAELAPSQYKNFVLHYLKSKMQASVSHLSDEMRGFIEHEISKNSDISQKTIRALIRYQAADSCELLGTVSNPELLATIATTITPAYQLNLDLCPNILAYLREQVVSHWDRYTYNPKIDFFKSASYQSSLLRRLNDFSIREKVLSGIEHPGLQTYHAYTSADKIQLNDEIVNAVLNTYPDSISISAIQQYCSSSTCLTLQQTLCAVIRGSESPYKALEQHPVIKLSLQRILESSSPGMSYEDIVAKNHTELFIKLLNIKEVQDNLSGCYQYDQHAHLKHLRDALCDCIKQAAKDKALYRTGLNASLFAQVLSLGHSYKEIMKSYTLSVLARVLLVSTDKKVKTTIKTHCSGWTYFMSRVYAFFLRLFRPKYCSKLCKQQISATTLNSRLIATIAKHDDISSKLVSGNGPLPISL</sequence>
<dbReference type="EMBL" id="CP092900">
    <property type="protein sequence ID" value="UTC24269.1"/>
    <property type="molecule type" value="Genomic_DNA"/>
</dbReference>
<organism evidence="1 2">
    <name type="scientific">Candidatus Comchoanobacter bicostacola</name>
    <dbReference type="NCBI Taxonomy" id="2919598"/>
    <lineage>
        <taxon>Bacteria</taxon>
        <taxon>Pseudomonadati</taxon>
        <taxon>Pseudomonadota</taxon>
        <taxon>Gammaproteobacteria</taxon>
        <taxon>Candidatus Comchoanobacterales</taxon>
        <taxon>Candidatus Comchoanobacteraceae</taxon>
        <taxon>Candidatus Comchoanobacter</taxon>
    </lineage>
</organism>
<name>A0ABY5DIS6_9GAMM</name>